<comment type="caution">
    <text evidence="1">The sequence shown here is derived from an EMBL/GenBank/DDBJ whole genome shotgun (WGS) entry which is preliminary data.</text>
</comment>
<dbReference type="Proteomes" id="UP000230750">
    <property type="component" value="Unassembled WGS sequence"/>
</dbReference>
<dbReference type="PANTHER" id="PTHR45749">
    <property type="match status" value="1"/>
</dbReference>
<sequence length="176" mass="19766">MGGYVPPPFTQHWKKSSVASLFGKDLHISGFISSNLISLNVAEWRIPPRSRELVPLSSPTSKLSLPFFRGQFQLLSVEGYSQIFKLMNPAVRAMFGEVEALLWLLLVSSASSTEAERSFSALRRLKTWLRSTMTQQRLNHVMVCYIHRERLAQLKPEELSSLVPRITDAASSGDSS</sequence>
<name>A0A2G8JVP6_STIJA</name>
<dbReference type="EMBL" id="MRZV01001196">
    <property type="protein sequence ID" value="PIK39824.1"/>
    <property type="molecule type" value="Genomic_DNA"/>
</dbReference>
<proteinExistence type="predicted"/>
<dbReference type="OrthoDB" id="10062065at2759"/>
<dbReference type="PANTHER" id="PTHR45749:SF21">
    <property type="entry name" value="DUF4371 DOMAIN-CONTAINING PROTEIN"/>
    <property type="match status" value="1"/>
</dbReference>
<protein>
    <submittedName>
        <fullName evidence="1">Uncharacterized protein</fullName>
    </submittedName>
</protein>
<dbReference type="AlphaFoldDB" id="A0A2G8JVP6"/>
<gene>
    <name evidence="1" type="ORF">BSL78_23332</name>
</gene>
<organism evidence="1 2">
    <name type="scientific">Stichopus japonicus</name>
    <name type="common">Sea cucumber</name>
    <dbReference type="NCBI Taxonomy" id="307972"/>
    <lineage>
        <taxon>Eukaryota</taxon>
        <taxon>Metazoa</taxon>
        <taxon>Echinodermata</taxon>
        <taxon>Eleutherozoa</taxon>
        <taxon>Echinozoa</taxon>
        <taxon>Holothuroidea</taxon>
        <taxon>Aspidochirotacea</taxon>
        <taxon>Aspidochirotida</taxon>
        <taxon>Stichopodidae</taxon>
        <taxon>Apostichopus</taxon>
    </lineage>
</organism>
<keyword evidence="2" id="KW-1185">Reference proteome</keyword>
<reference evidence="1 2" key="1">
    <citation type="journal article" date="2017" name="PLoS Biol.">
        <title>The sea cucumber genome provides insights into morphological evolution and visceral regeneration.</title>
        <authorList>
            <person name="Zhang X."/>
            <person name="Sun L."/>
            <person name="Yuan J."/>
            <person name="Sun Y."/>
            <person name="Gao Y."/>
            <person name="Zhang L."/>
            <person name="Li S."/>
            <person name="Dai H."/>
            <person name="Hamel J.F."/>
            <person name="Liu C."/>
            <person name="Yu Y."/>
            <person name="Liu S."/>
            <person name="Lin W."/>
            <person name="Guo K."/>
            <person name="Jin S."/>
            <person name="Xu P."/>
            <person name="Storey K.B."/>
            <person name="Huan P."/>
            <person name="Zhang T."/>
            <person name="Zhou Y."/>
            <person name="Zhang J."/>
            <person name="Lin C."/>
            <person name="Li X."/>
            <person name="Xing L."/>
            <person name="Huo D."/>
            <person name="Sun M."/>
            <person name="Wang L."/>
            <person name="Mercier A."/>
            <person name="Li F."/>
            <person name="Yang H."/>
            <person name="Xiang J."/>
        </authorList>
    </citation>
    <scope>NUCLEOTIDE SEQUENCE [LARGE SCALE GENOMIC DNA]</scope>
    <source>
        <strain evidence="1">Shaxun</strain>
        <tissue evidence="1">Muscle</tissue>
    </source>
</reference>
<evidence type="ECO:0000313" key="1">
    <source>
        <dbReference type="EMBL" id="PIK39824.1"/>
    </source>
</evidence>
<accession>A0A2G8JVP6</accession>
<evidence type="ECO:0000313" key="2">
    <source>
        <dbReference type="Proteomes" id="UP000230750"/>
    </source>
</evidence>